<dbReference type="Gene3D" id="1.10.1380.10">
    <property type="entry name" value="Neutral endopeptidase , domain2"/>
    <property type="match status" value="2"/>
</dbReference>
<evidence type="ECO:0000256" key="1">
    <source>
        <dbReference type="ARBA" id="ARBA00001947"/>
    </source>
</evidence>
<dbReference type="PROSITE" id="PS51885">
    <property type="entry name" value="NEPRILYSIN"/>
    <property type="match status" value="1"/>
</dbReference>
<evidence type="ECO:0000256" key="9">
    <source>
        <dbReference type="SAM" id="Phobius"/>
    </source>
</evidence>
<keyword evidence="7" id="KW-0482">Metalloprotease</keyword>
<dbReference type="OMA" id="DQRFFMN"/>
<evidence type="ECO:0000256" key="2">
    <source>
        <dbReference type="ARBA" id="ARBA00007357"/>
    </source>
</evidence>
<dbReference type="OrthoDB" id="6506552at2759"/>
<evidence type="ECO:0000256" key="8">
    <source>
        <dbReference type="SAM" id="MobiDB-lite"/>
    </source>
</evidence>
<keyword evidence="4" id="KW-0479">Metal-binding</keyword>
<dbReference type="EMBL" id="CDSF01000150">
    <property type="protein sequence ID" value="CEP03582.1"/>
    <property type="molecule type" value="Genomic_DNA"/>
</dbReference>
<keyword evidence="9" id="KW-1133">Transmembrane helix</keyword>
<dbReference type="GO" id="GO:0046872">
    <property type="term" value="F:metal ion binding"/>
    <property type="evidence" value="ECO:0007669"/>
    <property type="project" value="UniProtKB-KW"/>
</dbReference>
<dbReference type="PRINTS" id="PR00786">
    <property type="entry name" value="NEPRILYSIN"/>
</dbReference>
<dbReference type="Pfam" id="PF05649">
    <property type="entry name" value="Peptidase_M13_N"/>
    <property type="match status" value="2"/>
</dbReference>
<accession>A0A0G4J7R5</accession>
<evidence type="ECO:0000313" key="12">
    <source>
        <dbReference type="EMBL" id="CEP03582.1"/>
    </source>
</evidence>
<evidence type="ECO:0000313" key="13">
    <source>
        <dbReference type="Proteomes" id="UP000039324"/>
    </source>
</evidence>
<dbReference type="SUPFAM" id="SSF55486">
    <property type="entry name" value="Metalloproteases ('zincins'), catalytic domain"/>
    <property type="match status" value="1"/>
</dbReference>
<keyword evidence="5" id="KW-0378">Hydrolase</keyword>
<dbReference type="PANTHER" id="PTHR11733">
    <property type="entry name" value="ZINC METALLOPROTEASE FAMILY M13 NEPRILYSIN-RELATED"/>
    <property type="match status" value="1"/>
</dbReference>
<evidence type="ECO:0000256" key="6">
    <source>
        <dbReference type="ARBA" id="ARBA00022833"/>
    </source>
</evidence>
<sequence>MSSSSSPPMRPREEQYLLPVDADNDDDDGFSPAAATPPTLWPRVATRRTVVVFLAMLSGLLLLVVVVKMNEAGTASRDLAALLDAAADAMRAAMDPAADPCTDFYRYACGAWLANATIPDDKASVSRSFTALDDRNRQVLLAIAVSSRGDAGAARIDALYRSCMDVALIDQVGMAPLHALLAPLDDVRALDDLLEVVGAMEQSQPGIFFDVSVGVDDRNTSRHLVVVGQAGLAMGARHWYTSHDARYVGALREHIRRLFADTQTTPFQGPDLDAAADALVAPGFVQGMARLLRGTPLAVLKDYVAFRTVHAYANVLPQSVRDETFRFFQGVLRGAQAREPRWKQCVARLDAYLGDDLGRRFLAASGFTDSDRRRAIAMVDDVTAQFYAMLDESSSSSSWLSRRARRRAQRKVPVADVGCSVWLTRTQLKNMKVLMGYPLTWTNYDALDLHADDPFGNVRRARAFLWRDDLDRLMRPVDPHRFAMTTPTVNAYYDPTLNSINFPAGILAPPFFSLAFPSALNWGALGTIIGHELVHAFDDQGRQYDETGALHDWWPEQDVARFNDRAACIEEQYQRAFTYAEGEFNTKLTLGENIADNVGVAVAYRAWQQLQEDDADEDLSSSSSSSTRRLLEEVPSSQLFFIAMAQNWCRKMRPEAELDALQTDPHGPSDARVNGPLMNSDGFAAAFQCPVGSRLNPAKKCRIW</sequence>
<keyword evidence="13" id="KW-1185">Reference proteome</keyword>
<dbReference type="GO" id="GO:0016485">
    <property type="term" value="P:protein processing"/>
    <property type="evidence" value="ECO:0007669"/>
    <property type="project" value="TreeGrafter"/>
</dbReference>
<keyword evidence="9" id="KW-0812">Transmembrane</keyword>
<keyword evidence="3" id="KW-0645">Protease</keyword>
<dbReference type="AlphaFoldDB" id="A0A0G4J7R5"/>
<dbReference type="Gene3D" id="3.40.390.10">
    <property type="entry name" value="Collagenase (Catalytic Domain)"/>
    <property type="match status" value="2"/>
</dbReference>
<reference evidence="12 13" key="1">
    <citation type="submission" date="2015-02" db="EMBL/GenBank/DDBJ databases">
        <authorList>
            <person name="Chooi Y.-H."/>
        </authorList>
    </citation>
    <scope>NUCLEOTIDE SEQUENCE [LARGE SCALE GENOMIC DNA]</scope>
    <source>
        <strain evidence="12">E3</strain>
    </source>
</reference>
<dbReference type="InterPro" id="IPR024079">
    <property type="entry name" value="MetalloPept_cat_dom_sf"/>
</dbReference>
<protein>
    <recommendedName>
        <fullName evidence="14">Peptidase M13 C-terminal domain-containing protein</fullName>
    </recommendedName>
</protein>
<gene>
    <name evidence="12" type="ORF">PBRA_009467</name>
</gene>
<dbReference type="InterPro" id="IPR008753">
    <property type="entry name" value="Peptidase_M13_N"/>
</dbReference>
<evidence type="ECO:0000256" key="7">
    <source>
        <dbReference type="ARBA" id="ARBA00023049"/>
    </source>
</evidence>
<dbReference type="InterPro" id="IPR018497">
    <property type="entry name" value="Peptidase_M13_C"/>
</dbReference>
<name>A0A0G4J7R5_PLABS</name>
<feature type="domain" description="Peptidase M13 N-terminal" evidence="11">
    <location>
        <begin position="281"/>
        <end position="412"/>
    </location>
</feature>
<dbReference type="PANTHER" id="PTHR11733:SF167">
    <property type="entry name" value="FI17812P1-RELATED"/>
    <property type="match status" value="1"/>
</dbReference>
<keyword evidence="9" id="KW-0472">Membrane</keyword>
<comment type="similarity">
    <text evidence="2">Belongs to the peptidase M13 family.</text>
</comment>
<evidence type="ECO:0008006" key="14">
    <source>
        <dbReference type="Google" id="ProtNLM"/>
    </source>
</evidence>
<comment type="cofactor">
    <cofactor evidence="1">
        <name>Zn(2+)</name>
        <dbReference type="ChEBI" id="CHEBI:29105"/>
    </cofactor>
</comment>
<dbReference type="CDD" id="cd08662">
    <property type="entry name" value="M13"/>
    <property type="match status" value="1"/>
</dbReference>
<evidence type="ECO:0000259" key="10">
    <source>
        <dbReference type="Pfam" id="PF01431"/>
    </source>
</evidence>
<evidence type="ECO:0000256" key="5">
    <source>
        <dbReference type="ARBA" id="ARBA00022801"/>
    </source>
</evidence>
<dbReference type="GO" id="GO:0005886">
    <property type="term" value="C:plasma membrane"/>
    <property type="evidence" value="ECO:0007669"/>
    <property type="project" value="TreeGrafter"/>
</dbReference>
<proteinExistence type="inferred from homology"/>
<feature type="region of interest" description="Disordered" evidence="8">
    <location>
        <begin position="1"/>
        <end position="36"/>
    </location>
</feature>
<feature type="transmembrane region" description="Helical" evidence="9">
    <location>
        <begin position="50"/>
        <end position="67"/>
    </location>
</feature>
<organism evidence="12 13">
    <name type="scientific">Plasmodiophora brassicae</name>
    <name type="common">Clubroot disease agent</name>
    <dbReference type="NCBI Taxonomy" id="37360"/>
    <lineage>
        <taxon>Eukaryota</taxon>
        <taxon>Sar</taxon>
        <taxon>Rhizaria</taxon>
        <taxon>Endomyxa</taxon>
        <taxon>Phytomyxea</taxon>
        <taxon>Plasmodiophorida</taxon>
        <taxon>Plasmodiophoridae</taxon>
        <taxon>Plasmodiophora</taxon>
    </lineage>
</organism>
<evidence type="ECO:0000259" key="11">
    <source>
        <dbReference type="Pfam" id="PF05649"/>
    </source>
</evidence>
<dbReference type="InterPro" id="IPR000718">
    <property type="entry name" value="Peptidase_M13"/>
</dbReference>
<dbReference type="Pfam" id="PF01431">
    <property type="entry name" value="Peptidase_M13"/>
    <property type="match status" value="1"/>
</dbReference>
<keyword evidence="6" id="KW-0862">Zinc</keyword>
<dbReference type="InterPro" id="IPR042089">
    <property type="entry name" value="Peptidase_M13_dom_2"/>
</dbReference>
<evidence type="ECO:0000256" key="4">
    <source>
        <dbReference type="ARBA" id="ARBA00022723"/>
    </source>
</evidence>
<dbReference type="STRING" id="37360.A0A0G4J7R5"/>
<dbReference type="Proteomes" id="UP000039324">
    <property type="component" value="Unassembled WGS sequence"/>
</dbReference>
<feature type="domain" description="Peptidase M13 N-terminal" evidence="11">
    <location>
        <begin position="100"/>
        <end position="262"/>
    </location>
</feature>
<evidence type="ECO:0000256" key="3">
    <source>
        <dbReference type="ARBA" id="ARBA00022670"/>
    </source>
</evidence>
<feature type="domain" description="Peptidase M13 C-terminal" evidence="10">
    <location>
        <begin position="490"/>
        <end position="703"/>
    </location>
</feature>
<dbReference type="GO" id="GO:0004222">
    <property type="term" value="F:metalloendopeptidase activity"/>
    <property type="evidence" value="ECO:0007669"/>
    <property type="project" value="InterPro"/>
</dbReference>